<evidence type="ECO:0000256" key="4">
    <source>
        <dbReference type="ARBA" id="ARBA00023002"/>
    </source>
</evidence>
<dbReference type="EMBL" id="DRTT01000115">
    <property type="protein sequence ID" value="HHF98670.1"/>
    <property type="molecule type" value="Genomic_DNA"/>
</dbReference>
<dbReference type="InterPro" id="IPR015421">
    <property type="entry name" value="PyrdxlP-dep_Trfase_major"/>
</dbReference>
<evidence type="ECO:0000259" key="7">
    <source>
        <dbReference type="Pfam" id="PF02347"/>
    </source>
</evidence>
<dbReference type="PANTHER" id="PTHR11773">
    <property type="entry name" value="GLYCINE DEHYDROGENASE, DECARBOXYLATING"/>
    <property type="match status" value="1"/>
</dbReference>
<dbReference type="Proteomes" id="UP000886070">
    <property type="component" value="Unassembled WGS sequence"/>
</dbReference>
<comment type="cofactor">
    <cofactor evidence="1 6">
        <name>pyridoxal 5'-phosphate</name>
        <dbReference type="ChEBI" id="CHEBI:597326"/>
    </cofactor>
</comment>
<dbReference type="GO" id="GO:0030170">
    <property type="term" value="F:pyridoxal phosphate binding"/>
    <property type="evidence" value="ECO:0007669"/>
    <property type="project" value="TreeGrafter"/>
</dbReference>
<evidence type="ECO:0000259" key="8">
    <source>
        <dbReference type="Pfam" id="PF21478"/>
    </source>
</evidence>
<evidence type="ECO:0000256" key="6">
    <source>
        <dbReference type="HAMAP-Rule" id="MF_00713"/>
    </source>
</evidence>
<name>A0A7V5LZK1_UNCAE</name>
<dbReference type="SUPFAM" id="SSF53383">
    <property type="entry name" value="PLP-dependent transferases"/>
    <property type="match status" value="1"/>
</dbReference>
<dbReference type="InterPro" id="IPR015424">
    <property type="entry name" value="PyrdxlP-dep_Trfase"/>
</dbReference>
<protein>
    <recommendedName>
        <fullName evidence="6">Probable glycine dehydrogenase (decarboxylating) subunit 2</fullName>
        <ecNumber evidence="6">1.4.4.2</ecNumber>
    </recommendedName>
    <alternativeName>
        <fullName evidence="6">Glycine cleavage system P-protein subunit 2</fullName>
    </alternativeName>
    <alternativeName>
        <fullName evidence="6">Glycine decarboxylase subunit 2</fullName>
    </alternativeName>
    <alternativeName>
        <fullName evidence="6">Glycine dehydrogenase (aminomethyl-transferring) subunit 2</fullName>
    </alternativeName>
</protein>
<comment type="caution">
    <text evidence="9">The sequence shown here is derived from an EMBL/GenBank/DDBJ whole genome shotgun (WGS) entry which is preliminary data.</text>
</comment>
<dbReference type="EC" id="1.4.4.2" evidence="6"/>
<dbReference type="InterPro" id="IPR049316">
    <property type="entry name" value="GDC-P_C"/>
</dbReference>
<evidence type="ECO:0000256" key="2">
    <source>
        <dbReference type="ARBA" id="ARBA00003788"/>
    </source>
</evidence>
<dbReference type="NCBIfam" id="NF003346">
    <property type="entry name" value="PRK04366.1"/>
    <property type="match status" value="1"/>
</dbReference>
<dbReference type="Gene3D" id="6.20.440.10">
    <property type="match status" value="1"/>
</dbReference>
<dbReference type="HAMAP" id="MF_00713">
    <property type="entry name" value="GcvPB"/>
    <property type="match status" value="1"/>
</dbReference>
<dbReference type="InterPro" id="IPR020581">
    <property type="entry name" value="GDC_P"/>
</dbReference>
<dbReference type="FunFam" id="3.90.1150.10:FF:000014">
    <property type="entry name" value="Probable glycine dehydrogenase (decarboxylating) subunit 2"/>
    <property type="match status" value="1"/>
</dbReference>
<dbReference type="AlphaFoldDB" id="A0A7V5LZK1"/>
<accession>A0A7V5LZK1</accession>
<sequence length="485" mass="54314">MNDEKLIFEKSKKGRKAVSLSGVDVERKDIEKFIPSSSLRKTPLGLPEVTEPDLVRHFVRLSQKNMCVDTNFYPLGSCTMKYNPKVNETLASLPEFCNLHPYQPTSTFQGILHILYETGKMLEEISGMDKVSLQPAAGAHGELTSMLMIRAFFEDKKEKRDKILIPDSAHGTNPASSSLAGFKVIKINSNQEGEVDLNHLYKNVDDEVACIMLTVPNTLGLFERNIPDISRIIHSKGGLVYLDGANLNALVGITRPGDFGVDIMHFNLHKTFSTPHGGGGPGSGPVGVKEKLIPYLPVPTIEKNESGYYLDYQRPKSIGKVRSFYGNIEVVVKAFCYLKILGKDGLKEVSKNAILAANYIRKKLENHYPSPYKGICMHECVLSAKNKREEKGVRALDIAKRLIDFNIHPPTIYFPLIVEEALMIEPTETESKETLDAFIDALLQIAKEIEENPSSLKEAPHFTPVSRIDEIKANRFPRVKWEKKM</sequence>
<dbReference type="GO" id="GO:0019464">
    <property type="term" value="P:glycine decarboxylation via glycine cleavage system"/>
    <property type="evidence" value="ECO:0007669"/>
    <property type="project" value="UniProtKB-UniRule"/>
</dbReference>
<evidence type="ECO:0000256" key="5">
    <source>
        <dbReference type="ARBA" id="ARBA00049026"/>
    </source>
</evidence>
<dbReference type="GO" id="GO:0004375">
    <property type="term" value="F:glycine dehydrogenase (decarboxylating) activity"/>
    <property type="evidence" value="ECO:0007669"/>
    <property type="project" value="UniProtKB-EC"/>
</dbReference>
<feature type="domain" description="Glycine cleavage system P-protein N-terminal" evidence="7">
    <location>
        <begin position="22"/>
        <end position="297"/>
    </location>
</feature>
<comment type="subunit">
    <text evidence="6">The glycine cleavage system is composed of four proteins: P, T, L and H. In this organism, the P 'protein' is a heterodimer of two subunits.</text>
</comment>
<dbReference type="Pfam" id="PF21478">
    <property type="entry name" value="GcvP2_C"/>
    <property type="match status" value="1"/>
</dbReference>
<dbReference type="GO" id="GO:0016594">
    <property type="term" value="F:glycine binding"/>
    <property type="evidence" value="ECO:0007669"/>
    <property type="project" value="TreeGrafter"/>
</dbReference>
<gene>
    <name evidence="6" type="primary">gcvPB</name>
    <name evidence="9" type="ORF">ENL39_04200</name>
</gene>
<dbReference type="PANTHER" id="PTHR11773:SF1">
    <property type="entry name" value="GLYCINE DEHYDROGENASE (DECARBOXYLATING), MITOCHONDRIAL"/>
    <property type="match status" value="1"/>
</dbReference>
<comment type="function">
    <text evidence="2 6">The glycine cleavage system catalyzes the degradation of glycine. The P protein binds the alpha-amino group of glycine through its pyridoxal phosphate cofactor; CO(2) is released and the remaining methylamine moiety is then transferred to the lipoamide cofactor of the H protein.</text>
</comment>
<comment type="catalytic activity">
    <reaction evidence="5 6">
        <text>N(6)-[(R)-lipoyl]-L-lysyl-[glycine-cleavage complex H protein] + glycine + H(+) = N(6)-[(R)-S(8)-aminomethyldihydrolipoyl]-L-lysyl-[glycine-cleavage complex H protein] + CO2</text>
        <dbReference type="Rhea" id="RHEA:24304"/>
        <dbReference type="Rhea" id="RHEA-COMP:10494"/>
        <dbReference type="Rhea" id="RHEA-COMP:10495"/>
        <dbReference type="ChEBI" id="CHEBI:15378"/>
        <dbReference type="ChEBI" id="CHEBI:16526"/>
        <dbReference type="ChEBI" id="CHEBI:57305"/>
        <dbReference type="ChEBI" id="CHEBI:83099"/>
        <dbReference type="ChEBI" id="CHEBI:83143"/>
        <dbReference type="EC" id="1.4.4.2"/>
    </reaction>
</comment>
<dbReference type="CDD" id="cd00613">
    <property type="entry name" value="GDC-P"/>
    <property type="match status" value="1"/>
</dbReference>
<dbReference type="InterPro" id="IPR023012">
    <property type="entry name" value="GcvPB"/>
</dbReference>
<organism evidence="9">
    <name type="scientific">Aerophobetes bacterium</name>
    <dbReference type="NCBI Taxonomy" id="2030807"/>
    <lineage>
        <taxon>Bacteria</taxon>
        <taxon>Candidatus Aerophobota</taxon>
    </lineage>
</organism>
<evidence type="ECO:0000256" key="3">
    <source>
        <dbReference type="ARBA" id="ARBA00022898"/>
    </source>
</evidence>
<dbReference type="InterPro" id="IPR015422">
    <property type="entry name" value="PyrdxlP-dep_Trfase_small"/>
</dbReference>
<keyword evidence="4 6" id="KW-0560">Oxidoreductase</keyword>
<evidence type="ECO:0000256" key="1">
    <source>
        <dbReference type="ARBA" id="ARBA00001933"/>
    </source>
</evidence>
<evidence type="ECO:0000313" key="9">
    <source>
        <dbReference type="EMBL" id="HHF98670.1"/>
    </source>
</evidence>
<dbReference type="GO" id="GO:0005829">
    <property type="term" value="C:cytosol"/>
    <property type="evidence" value="ECO:0007669"/>
    <property type="project" value="TreeGrafter"/>
</dbReference>
<dbReference type="InterPro" id="IPR049315">
    <property type="entry name" value="GDC-P_N"/>
</dbReference>
<reference evidence="9" key="1">
    <citation type="journal article" date="2020" name="mSystems">
        <title>Genome- and Community-Level Interaction Insights into Carbon Utilization and Element Cycling Functions of Hydrothermarchaeota in Hydrothermal Sediment.</title>
        <authorList>
            <person name="Zhou Z."/>
            <person name="Liu Y."/>
            <person name="Xu W."/>
            <person name="Pan J."/>
            <person name="Luo Z.H."/>
            <person name="Li M."/>
        </authorList>
    </citation>
    <scope>NUCLEOTIDE SEQUENCE [LARGE SCALE GENOMIC DNA]</scope>
    <source>
        <strain evidence="9">HyVt-92</strain>
    </source>
</reference>
<feature type="domain" description="Glycine dehydrogenase C-terminal" evidence="8">
    <location>
        <begin position="350"/>
        <end position="452"/>
    </location>
</feature>
<dbReference type="Pfam" id="PF02347">
    <property type="entry name" value="GDC-P"/>
    <property type="match status" value="1"/>
</dbReference>
<dbReference type="Gene3D" id="3.40.640.10">
    <property type="entry name" value="Type I PLP-dependent aspartate aminotransferase-like (Major domain)"/>
    <property type="match status" value="1"/>
</dbReference>
<dbReference type="GO" id="GO:0005960">
    <property type="term" value="C:glycine cleavage complex"/>
    <property type="evidence" value="ECO:0007669"/>
    <property type="project" value="TreeGrafter"/>
</dbReference>
<feature type="modified residue" description="N6-(pyridoxal phosphate)lysine" evidence="6">
    <location>
        <position position="270"/>
    </location>
</feature>
<dbReference type="FunFam" id="3.40.640.10:FF:000224">
    <property type="entry name" value="Probable glycine dehydrogenase (decarboxylating) subunit 2"/>
    <property type="match status" value="1"/>
</dbReference>
<comment type="similarity">
    <text evidence="6">Belongs to the GcvP family. C-terminal subunit subfamily.</text>
</comment>
<proteinExistence type="inferred from homology"/>
<keyword evidence="3 6" id="KW-0663">Pyridoxal phosphate</keyword>
<dbReference type="Gene3D" id="3.90.1150.10">
    <property type="entry name" value="Aspartate Aminotransferase, domain 1"/>
    <property type="match status" value="1"/>
</dbReference>